<dbReference type="Proteomes" id="UP001066276">
    <property type="component" value="Chromosome 6"/>
</dbReference>
<gene>
    <name evidence="1" type="ORF">NDU88_000644</name>
</gene>
<comment type="caution">
    <text evidence="1">The sequence shown here is derived from an EMBL/GenBank/DDBJ whole genome shotgun (WGS) entry which is preliminary data.</text>
</comment>
<keyword evidence="2" id="KW-1185">Reference proteome</keyword>
<proteinExistence type="predicted"/>
<protein>
    <submittedName>
        <fullName evidence="1">Uncharacterized protein</fullName>
    </submittedName>
</protein>
<name>A0AAV7Q1U6_PLEWA</name>
<dbReference type="EMBL" id="JANPWB010000010">
    <property type="protein sequence ID" value="KAJ1134189.1"/>
    <property type="molecule type" value="Genomic_DNA"/>
</dbReference>
<organism evidence="1 2">
    <name type="scientific">Pleurodeles waltl</name>
    <name type="common">Iberian ribbed newt</name>
    <dbReference type="NCBI Taxonomy" id="8319"/>
    <lineage>
        <taxon>Eukaryota</taxon>
        <taxon>Metazoa</taxon>
        <taxon>Chordata</taxon>
        <taxon>Craniata</taxon>
        <taxon>Vertebrata</taxon>
        <taxon>Euteleostomi</taxon>
        <taxon>Amphibia</taxon>
        <taxon>Batrachia</taxon>
        <taxon>Caudata</taxon>
        <taxon>Salamandroidea</taxon>
        <taxon>Salamandridae</taxon>
        <taxon>Pleurodelinae</taxon>
        <taxon>Pleurodeles</taxon>
    </lineage>
</organism>
<evidence type="ECO:0000313" key="1">
    <source>
        <dbReference type="EMBL" id="KAJ1134189.1"/>
    </source>
</evidence>
<sequence>MLTPVPAMPVLITGCKQEPIVTKRYRTALWDWIMGVFHTLAETLMQVVQQFYRRGGLLAMVHAAQSPEHEEE</sequence>
<evidence type="ECO:0000313" key="2">
    <source>
        <dbReference type="Proteomes" id="UP001066276"/>
    </source>
</evidence>
<dbReference type="AlphaFoldDB" id="A0AAV7Q1U6"/>
<accession>A0AAV7Q1U6</accession>
<reference evidence="1" key="1">
    <citation type="journal article" date="2022" name="bioRxiv">
        <title>Sequencing and chromosome-scale assembly of the giantPleurodeles waltlgenome.</title>
        <authorList>
            <person name="Brown T."/>
            <person name="Elewa A."/>
            <person name="Iarovenko S."/>
            <person name="Subramanian E."/>
            <person name="Araus A.J."/>
            <person name="Petzold A."/>
            <person name="Susuki M."/>
            <person name="Suzuki K.-i.T."/>
            <person name="Hayashi T."/>
            <person name="Toyoda A."/>
            <person name="Oliveira C."/>
            <person name="Osipova E."/>
            <person name="Leigh N.D."/>
            <person name="Simon A."/>
            <person name="Yun M.H."/>
        </authorList>
    </citation>
    <scope>NUCLEOTIDE SEQUENCE</scope>
    <source>
        <strain evidence="1">20211129_DDA</strain>
        <tissue evidence="1">Liver</tissue>
    </source>
</reference>